<evidence type="ECO:0000256" key="9">
    <source>
        <dbReference type="ARBA" id="ARBA00056782"/>
    </source>
</evidence>
<evidence type="ECO:0000256" key="7">
    <source>
        <dbReference type="ARBA" id="ARBA00023316"/>
    </source>
</evidence>
<evidence type="ECO:0000313" key="20">
    <source>
        <dbReference type="EMBL" id="MZP43937.1"/>
    </source>
</evidence>
<feature type="binding site" evidence="15">
    <location>
        <position position="499"/>
    </location>
    <ligand>
        <name>meso-2,6-diaminopimelate</name>
        <dbReference type="ChEBI" id="CHEBI:57791"/>
    </ligand>
</feature>
<evidence type="ECO:0000259" key="19">
    <source>
        <dbReference type="Pfam" id="PF08245"/>
    </source>
</evidence>
<dbReference type="RefSeq" id="WP_161262503.1">
    <property type="nucleotide sequence ID" value="NZ_JAFBDC010000010.1"/>
</dbReference>
<name>A0A845LAY9_HELGE</name>
<dbReference type="PANTHER" id="PTHR23135">
    <property type="entry name" value="MUR LIGASE FAMILY MEMBER"/>
    <property type="match status" value="1"/>
</dbReference>
<comment type="subcellular location">
    <subcellularLocation>
        <location evidence="15 16">Cytoplasm</location>
    </subcellularLocation>
</comment>
<feature type="domain" description="Mur ligase central" evidence="19">
    <location>
        <begin position="275"/>
        <end position="350"/>
    </location>
</feature>
<dbReference type="PANTHER" id="PTHR23135:SF4">
    <property type="entry name" value="UDP-N-ACETYLMURAMOYL-L-ALANYL-D-GLUTAMATE--2,6-DIAMINOPIMELATE LIGASE MURE HOMOLOG, CHLOROPLASTIC"/>
    <property type="match status" value="1"/>
</dbReference>
<dbReference type="SUPFAM" id="SSF53623">
    <property type="entry name" value="MurD-like peptide ligases, catalytic domain"/>
    <property type="match status" value="1"/>
</dbReference>
<dbReference type="Pfam" id="PF02875">
    <property type="entry name" value="Mur_ligase_C"/>
    <property type="match status" value="1"/>
</dbReference>
<keyword evidence="5 15" id="KW-0573">Peptidoglycan synthesis</keyword>
<evidence type="ECO:0000256" key="2">
    <source>
        <dbReference type="ARBA" id="ARBA00005898"/>
    </source>
</evidence>
<dbReference type="Gene3D" id="3.40.1390.10">
    <property type="entry name" value="MurE/MurF, N-terminal domain"/>
    <property type="match status" value="1"/>
</dbReference>
<dbReference type="GO" id="GO:0005524">
    <property type="term" value="F:ATP binding"/>
    <property type="evidence" value="ECO:0007669"/>
    <property type="project" value="UniProtKB-UniRule"/>
</dbReference>
<evidence type="ECO:0000256" key="10">
    <source>
        <dbReference type="ARBA" id="ARBA00066633"/>
    </source>
</evidence>
<dbReference type="GO" id="GO:0071555">
    <property type="term" value="P:cell wall organization"/>
    <property type="evidence" value="ECO:0007669"/>
    <property type="project" value="UniProtKB-KW"/>
</dbReference>
<comment type="cofactor">
    <cofactor evidence="15">
        <name>Mg(2+)</name>
        <dbReference type="ChEBI" id="CHEBI:18420"/>
    </cofactor>
</comment>
<evidence type="ECO:0000256" key="11">
    <source>
        <dbReference type="ARBA" id="ARBA00072883"/>
    </source>
</evidence>
<dbReference type="InterPro" id="IPR013221">
    <property type="entry name" value="Mur_ligase_cen"/>
</dbReference>
<dbReference type="NCBIfam" id="NF001124">
    <property type="entry name" value="PRK00139.1-2"/>
    <property type="match status" value="1"/>
</dbReference>
<feature type="binding site" evidence="15">
    <location>
        <position position="503"/>
    </location>
    <ligand>
        <name>meso-2,6-diaminopimelate</name>
        <dbReference type="ChEBI" id="CHEBI:57791"/>
    </ligand>
</feature>
<comment type="similarity">
    <text evidence="2 15">Belongs to the MurCDEF family. MurE subfamily.</text>
</comment>
<dbReference type="GO" id="GO:0008360">
    <property type="term" value="P:regulation of cell shape"/>
    <property type="evidence" value="ECO:0007669"/>
    <property type="project" value="UniProtKB-KW"/>
</dbReference>
<dbReference type="GO" id="GO:0000287">
    <property type="term" value="F:magnesium ion binding"/>
    <property type="evidence" value="ECO:0007669"/>
    <property type="project" value="UniProtKB-UniRule"/>
</dbReference>
<dbReference type="HAMAP" id="MF_00208">
    <property type="entry name" value="MurE"/>
    <property type="match status" value="1"/>
</dbReference>
<keyword evidence="4 15" id="KW-0133">Cell shape</keyword>
<dbReference type="NCBIfam" id="TIGR01085">
    <property type="entry name" value="murE"/>
    <property type="match status" value="1"/>
</dbReference>
<dbReference type="OrthoDB" id="9800958at2"/>
<comment type="pathway">
    <text evidence="1 15 16">Cell wall biogenesis; peptidoglycan biosynthesis.</text>
</comment>
<keyword evidence="15" id="KW-0460">Magnesium</keyword>
<dbReference type="InterPro" id="IPR035911">
    <property type="entry name" value="MurE/MurF_N"/>
</dbReference>
<keyword evidence="6 15" id="KW-0131">Cell cycle</keyword>
<feature type="modified residue" description="N6-carboxylysine" evidence="15">
    <location>
        <position position="234"/>
    </location>
</feature>
<feature type="binding site" evidence="15">
    <location>
        <begin position="125"/>
        <end position="131"/>
    </location>
    <ligand>
        <name>ATP</name>
        <dbReference type="ChEBI" id="CHEBI:30616"/>
    </ligand>
</feature>
<feature type="binding site" evidence="15">
    <location>
        <position position="422"/>
    </location>
    <ligand>
        <name>meso-2,6-diaminopimelate</name>
        <dbReference type="ChEBI" id="CHEBI:57791"/>
    </ligand>
</feature>
<evidence type="ECO:0000313" key="21">
    <source>
        <dbReference type="Proteomes" id="UP000471031"/>
    </source>
</evidence>
<evidence type="ECO:0000256" key="1">
    <source>
        <dbReference type="ARBA" id="ARBA00004752"/>
    </source>
</evidence>
<dbReference type="Gene3D" id="3.90.190.20">
    <property type="entry name" value="Mur ligase, C-terminal domain"/>
    <property type="match status" value="1"/>
</dbReference>
<dbReference type="Pfam" id="PF08245">
    <property type="entry name" value="Mur_ligase_M"/>
    <property type="match status" value="2"/>
</dbReference>
<keyword evidence="7 15" id="KW-0961">Cell wall biogenesis/degradation</keyword>
<dbReference type="Proteomes" id="UP000471031">
    <property type="component" value="Unassembled WGS sequence"/>
</dbReference>
<keyword evidence="3 15" id="KW-0132">Cell division</keyword>
<dbReference type="EC" id="6.3.2.13" evidence="10 15"/>
<accession>A0A845LAY9</accession>
<comment type="caution">
    <text evidence="20">The sequence shown here is derived from an EMBL/GenBank/DDBJ whole genome shotgun (WGS) entry which is preliminary data.</text>
</comment>
<dbReference type="FunFam" id="3.90.190.20:FF:000006">
    <property type="entry name" value="UDP-N-acetylmuramoyl-L-alanyl-D-glutamate--2,6-diaminopimelate ligase"/>
    <property type="match status" value="1"/>
</dbReference>
<dbReference type="InterPro" id="IPR036615">
    <property type="entry name" value="Mur_ligase_C_dom_sf"/>
</dbReference>
<evidence type="ECO:0000256" key="6">
    <source>
        <dbReference type="ARBA" id="ARBA00023306"/>
    </source>
</evidence>
<dbReference type="SUPFAM" id="SSF53244">
    <property type="entry name" value="MurD-like peptide ligases, peptide-binding domain"/>
    <property type="match status" value="1"/>
</dbReference>
<dbReference type="Gene3D" id="3.40.1190.10">
    <property type="entry name" value="Mur-like, catalytic domain"/>
    <property type="match status" value="1"/>
</dbReference>
<protein>
    <recommendedName>
        <fullName evidence="11 15">UDP-N-acetylmuramoyl-L-alanyl-D-glutamate--2,6-diaminopimelate ligase</fullName>
        <ecNumber evidence="10 15">6.3.2.13</ecNumber>
    </recommendedName>
    <alternativeName>
        <fullName evidence="12 15">Meso-A2pm-adding enzyme</fullName>
    </alternativeName>
    <alternativeName>
        <fullName evidence="13 15">Meso-diaminopimelate-adding enzyme</fullName>
    </alternativeName>
    <alternativeName>
        <fullName evidence="14 15">UDP-MurNAc-L-Ala-D-Glu:meso-diaminopimelate ligase</fullName>
    </alternativeName>
    <alternativeName>
        <fullName evidence="15">UDP-MurNAc-tripeptide synthetase</fullName>
    </alternativeName>
    <alternativeName>
        <fullName evidence="15">UDP-N-acetylmuramyl-tripeptide synthetase</fullName>
    </alternativeName>
</protein>
<feature type="binding site" evidence="15">
    <location>
        <position position="202"/>
    </location>
    <ligand>
        <name>UDP-N-acetyl-alpha-D-muramoyl-L-alanyl-D-glutamate</name>
        <dbReference type="ChEBI" id="CHEBI:83900"/>
    </ligand>
</feature>
<feature type="short sequence motif" description="Meso-diaminopimelate recognition motif" evidence="15">
    <location>
        <begin position="446"/>
        <end position="449"/>
    </location>
</feature>
<evidence type="ECO:0000259" key="17">
    <source>
        <dbReference type="Pfam" id="PF01225"/>
    </source>
</evidence>
<evidence type="ECO:0000256" key="4">
    <source>
        <dbReference type="ARBA" id="ARBA00022960"/>
    </source>
</evidence>
<proteinExistence type="inferred from homology"/>
<dbReference type="AlphaFoldDB" id="A0A845LAY9"/>
<evidence type="ECO:0000256" key="5">
    <source>
        <dbReference type="ARBA" id="ARBA00022984"/>
    </source>
</evidence>
<comment type="caution">
    <text evidence="15">Lacks conserved residue(s) required for the propagation of feature annotation.</text>
</comment>
<dbReference type="GO" id="GO:0008765">
    <property type="term" value="F:UDP-N-acetylmuramoylalanyl-D-glutamate-2,6-diaminopimelate ligase activity"/>
    <property type="evidence" value="ECO:0007669"/>
    <property type="project" value="UniProtKB-UniRule"/>
</dbReference>
<dbReference type="SUPFAM" id="SSF63418">
    <property type="entry name" value="MurE/MurF N-terminal domain"/>
    <property type="match status" value="1"/>
</dbReference>
<evidence type="ECO:0000259" key="18">
    <source>
        <dbReference type="Pfam" id="PF02875"/>
    </source>
</evidence>
<comment type="catalytic activity">
    <reaction evidence="8 15">
        <text>UDP-N-acetyl-alpha-D-muramoyl-L-alanyl-D-glutamate + meso-2,6-diaminopimelate + ATP = UDP-N-acetyl-alpha-D-muramoyl-L-alanyl-gamma-D-glutamyl-meso-2,6-diaminopimelate + ADP + phosphate + H(+)</text>
        <dbReference type="Rhea" id="RHEA:23676"/>
        <dbReference type="ChEBI" id="CHEBI:15378"/>
        <dbReference type="ChEBI" id="CHEBI:30616"/>
        <dbReference type="ChEBI" id="CHEBI:43474"/>
        <dbReference type="ChEBI" id="CHEBI:57791"/>
        <dbReference type="ChEBI" id="CHEBI:83900"/>
        <dbReference type="ChEBI" id="CHEBI:83905"/>
        <dbReference type="ChEBI" id="CHEBI:456216"/>
        <dbReference type="EC" id="6.3.2.13"/>
    </reaction>
</comment>
<dbReference type="InterPro" id="IPR004101">
    <property type="entry name" value="Mur_ligase_C"/>
</dbReference>
<feature type="domain" description="Mur ligase central" evidence="19">
    <location>
        <begin position="123"/>
        <end position="242"/>
    </location>
</feature>
<organism evidence="20 21">
    <name type="scientific">Heliomicrobium gestii</name>
    <name type="common">Heliobacterium gestii</name>
    <dbReference type="NCBI Taxonomy" id="2699"/>
    <lineage>
        <taxon>Bacteria</taxon>
        <taxon>Bacillati</taxon>
        <taxon>Bacillota</taxon>
        <taxon>Clostridia</taxon>
        <taxon>Eubacteriales</taxon>
        <taxon>Heliobacteriaceae</taxon>
        <taxon>Heliomicrobium</taxon>
    </lineage>
</organism>
<comment type="function">
    <text evidence="9 15">Catalyzes the addition of meso-diaminopimelic acid to the nucleotide precursor UDP-N-acetylmuramoyl-L-alanyl-D-glutamate (UMAG) in the biosynthesis of bacterial cell-wall peptidoglycan.</text>
</comment>
<dbReference type="GO" id="GO:0009252">
    <property type="term" value="P:peptidoglycan biosynthetic process"/>
    <property type="evidence" value="ECO:0007669"/>
    <property type="project" value="UniProtKB-UniRule"/>
</dbReference>
<evidence type="ECO:0000256" key="12">
    <source>
        <dbReference type="ARBA" id="ARBA00075482"/>
    </source>
</evidence>
<feature type="binding site" evidence="15">
    <location>
        <begin position="446"/>
        <end position="449"/>
    </location>
    <ligand>
        <name>meso-2,6-diaminopimelate</name>
        <dbReference type="ChEBI" id="CHEBI:57791"/>
    </ligand>
</feature>
<keyword evidence="15" id="KW-0963">Cytoplasm</keyword>
<evidence type="ECO:0000256" key="15">
    <source>
        <dbReference type="HAMAP-Rule" id="MF_00208"/>
    </source>
</evidence>
<keyword evidence="15 20" id="KW-0436">Ligase</keyword>
<feature type="domain" description="Mur ligase N-terminal catalytic" evidence="17">
    <location>
        <begin position="39"/>
        <end position="111"/>
    </location>
</feature>
<dbReference type="UniPathway" id="UPA00219"/>
<comment type="PTM">
    <text evidence="15">Carboxylation is probably crucial for Mg(2+) binding and, consequently, for the gamma-phosphate positioning of ATP.</text>
</comment>
<dbReference type="InterPro" id="IPR000713">
    <property type="entry name" value="Mur_ligase_N"/>
</dbReference>
<dbReference type="Pfam" id="PF01225">
    <property type="entry name" value="Mur_ligase"/>
    <property type="match status" value="1"/>
</dbReference>
<dbReference type="InterPro" id="IPR005761">
    <property type="entry name" value="UDP-N-AcMur-Glu-dNH2Pim_ligase"/>
</dbReference>
<dbReference type="NCBIfam" id="NF001126">
    <property type="entry name" value="PRK00139.1-4"/>
    <property type="match status" value="1"/>
</dbReference>
<evidence type="ECO:0000256" key="13">
    <source>
        <dbReference type="ARBA" id="ARBA00076158"/>
    </source>
</evidence>
<reference evidence="20 21" key="1">
    <citation type="submission" date="2020-01" db="EMBL/GenBank/DDBJ databases">
        <title>Whole genome sequence of Heliobacterium gestii DSM 11169.</title>
        <authorList>
            <person name="Kyndt J.A."/>
            <person name="Meyer T.E."/>
        </authorList>
    </citation>
    <scope>NUCLEOTIDE SEQUENCE [LARGE SCALE GENOMIC DNA]</scope>
    <source>
        <strain evidence="20 21">DSM 11169</strain>
    </source>
</reference>
<dbReference type="GO" id="GO:0051301">
    <property type="term" value="P:cell division"/>
    <property type="evidence" value="ECO:0007669"/>
    <property type="project" value="UniProtKB-KW"/>
</dbReference>
<evidence type="ECO:0000256" key="3">
    <source>
        <dbReference type="ARBA" id="ARBA00022618"/>
    </source>
</evidence>
<sequence>MELKEIFADIEVYDCGSSGNTAVAPVAGAAGDDRLFRQEISGLAYDSRRVQPGFLFFCVPGQKTDGHRFAADAVARGAAALVVERYVDAPVPQIRVPSTRKSLALAARAFYGNPAGRMLMVGVTGTNGKTTTTHLVEAILTAQGRRVGLIGTNGNHLGEKTWPAQRTTPESLDLQALLAEMAAEGADAVIMEVSSHALDQQRVLGVDYDLALFTNLTQDHLDYHETLERYREAKGILFRGLTGAMKSIRGVAASGTASSQGDSHEAFLGGGGKGAIINADDPNAGFFMASSAAPVITYGIDADAMIKARDWSVSPQGVACEVLYPGGQIRLNLQLTGRFNLSNALAAFAAGWAAGIAPAAIASALGSVAGVAGRFERIDRGQPFSVIVDYAHTPDGLENVLVTARALAKGRVITVFGCGGDRDRTKRPKMGAVVARLSDVVVVTSDNPRTEDPCRIIEDILPGIEGTPGVTVHVEPDRSSAIAQALSLAREGDLVMIAGKGHETYQIMGAKIIPFDDRQIAHACLRGMGYDQR</sequence>
<keyword evidence="21" id="KW-1185">Reference proteome</keyword>
<feature type="binding site" evidence="15">
    <location>
        <position position="194"/>
    </location>
    <ligand>
        <name>UDP-N-acetyl-alpha-D-muramoyl-L-alanyl-D-glutamate</name>
        <dbReference type="ChEBI" id="CHEBI:83900"/>
    </ligand>
</feature>
<keyword evidence="15" id="KW-0067">ATP-binding</keyword>
<dbReference type="GO" id="GO:0005737">
    <property type="term" value="C:cytoplasm"/>
    <property type="evidence" value="ECO:0007669"/>
    <property type="project" value="UniProtKB-SubCell"/>
</dbReference>
<feature type="binding site" evidence="15">
    <location>
        <position position="47"/>
    </location>
    <ligand>
        <name>UDP-N-acetyl-alpha-D-muramoyl-L-alanyl-D-glutamate</name>
        <dbReference type="ChEBI" id="CHEBI:83900"/>
    </ligand>
</feature>
<feature type="binding site" evidence="15">
    <location>
        <position position="200"/>
    </location>
    <ligand>
        <name>UDP-N-acetyl-alpha-D-muramoyl-L-alanyl-D-glutamate</name>
        <dbReference type="ChEBI" id="CHEBI:83900"/>
    </ligand>
</feature>
<evidence type="ECO:0000256" key="14">
    <source>
        <dbReference type="ARBA" id="ARBA00081560"/>
    </source>
</evidence>
<dbReference type="EMBL" id="WXEX01000011">
    <property type="protein sequence ID" value="MZP43937.1"/>
    <property type="molecule type" value="Genomic_DNA"/>
</dbReference>
<dbReference type="InterPro" id="IPR036565">
    <property type="entry name" value="Mur-like_cat_sf"/>
</dbReference>
<gene>
    <name evidence="15" type="primary">murE</name>
    <name evidence="20" type="ORF">GTO89_12940</name>
</gene>
<feature type="binding site" evidence="15">
    <location>
        <begin position="167"/>
        <end position="168"/>
    </location>
    <ligand>
        <name>UDP-N-acetyl-alpha-D-muramoyl-L-alanyl-D-glutamate</name>
        <dbReference type="ChEBI" id="CHEBI:83900"/>
    </ligand>
</feature>
<evidence type="ECO:0000256" key="8">
    <source>
        <dbReference type="ARBA" id="ARBA00050251"/>
    </source>
</evidence>
<feature type="domain" description="Mur ligase C-terminal" evidence="18">
    <location>
        <begin position="373"/>
        <end position="501"/>
    </location>
</feature>
<keyword evidence="15" id="KW-0547">Nucleotide-binding</keyword>
<evidence type="ECO:0000256" key="16">
    <source>
        <dbReference type="RuleBase" id="RU004135"/>
    </source>
</evidence>